<dbReference type="STRING" id="1254432.SCE1572_31095"/>
<evidence type="ECO:0000256" key="2">
    <source>
        <dbReference type="SAM" id="SignalP"/>
    </source>
</evidence>
<feature type="signal peptide" evidence="2">
    <location>
        <begin position="1"/>
        <end position="38"/>
    </location>
</feature>
<dbReference type="InterPro" id="IPR030884">
    <property type="entry name" value="CHP04551"/>
</dbReference>
<feature type="compositionally biased region" description="Pro residues" evidence="1">
    <location>
        <begin position="45"/>
        <end position="64"/>
    </location>
</feature>
<accession>S4Y6N1</accession>
<dbReference type="EMBL" id="CP003969">
    <property type="protein sequence ID" value="AGP38533.1"/>
    <property type="molecule type" value="Genomic_DNA"/>
</dbReference>
<keyword evidence="2" id="KW-0732">Signal</keyword>
<dbReference type="PATRIC" id="fig|1254432.3.peg.7025"/>
<feature type="compositionally biased region" description="Polar residues" evidence="1">
    <location>
        <begin position="1"/>
        <end position="14"/>
    </location>
</feature>
<name>S4Y6N1_SORCE</name>
<reference evidence="3 4" key="1">
    <citation type="journal article" date="2013" name="Sci. Rep.">
        <title>Extraordinary expansion of a Sorangium cellulosum genome from an alkaline milieu.</title>
        <authorList>
            <person name="Han K."/>
            <person name="Li Z.F."/>
            <person name="Peng R."/>
            <person name="Zhu L.P."/>
            <person name="Zhou T."/>
            <person name="Wang L.G."/>
            <person name="Li S.G."/>
            <person name="Zhang X.B."/>
            <person name="Hu W."/>
            <person name="Wu Z.H."/>
            <person name="Qin N."/>
            <person name="Li Y.Z."/>
        </authorList>
    </citation>
    <scope>NUCLEOTIDE SEQUENCE [LARGE SCALE GENOMIC DNA]</scope>
    <source>
        <strain evidence="3 4">So0157-2</strain>
    </source>
</reference>
<gene>
    <name evidence="3" type="ORF">SCE1572_31095</name>
</gene>
<dbReference type="NCBIfam" id="TIGR04551">
    <property type="entry name" value="TIGR04551 family protein"/>
    <property type="match status" value="1"/>
</dbReference>
<protein>
    <recommendedName>
        <fullName evidence="5">TIGR04551 family protein</fullName>
    </recommendedName>
</protein>
<sequence length="740" mass="79884">MPISSRSTGTSCSPGTPRRRLRSGLALALVLGASSASAQPARRPAQPPAAPPAGQPGAPAPQPGAAPAQPGAATAAPAQPGAAQPGAAQPGATPAQPGAAPVGGSDVEALEPPAPAREPLMPPAETAAPAAPQPARPAASEGPAAAAEGTERKATQGEIGARPSEVYAEDWWSHARPTFEFHGYYRLRWELFNSFALGRVDPRDKALWPQPADNSYDSSHFVNLCDPSETTSGGSRDFHWCKSDTQAGANMRFRLNPELHISDNLRILSQVDLLDNVVLGSTPEGYTNRPRAGGGYEVARRGGYSPLGAFSSTQWAPSAGVNAPRDSISVKRIWGEYMTPVGLLRFGRMPNHWGLGMVANSGDGHDSDYQSTVDRLMFVTGIKKYDLYFAGAWDWANEGATSASLQELEGQPYDLAQSDDVDQYVFVAVRRKNPELQKLELARGNAVMNGGVYFAYRKQTLANDNTSSPGGEDNTASLGQTIDNVASGYVHRGAEMVIPDVWFQLLYKKFRFELEAAMIYGSLDLRGQDDSDYANALSPEDTGWGVRQFGIATQAELTEMEGRLRIHFGFGYATGDDDVPSLKPSGDGFMDPQNSTDRTYSTFRFHPDYRVDQILFRNILSRVQGAYYFRPGVDWDFARDKNGQRAGLGAAAIWSRASEFVQAPGNARDLGIELNGQLYFQSKDGTLNDDPDKMGGFYTAVQYGVLFPLGGLGQLQGEKNLQPIDLETAQTVRWYLGILF</sequence>
<proteinExistence type="predicted"/>
<dbReference type="OrthoDB" id="5495168at2"/>
<organism evidence="3 4">
    <name type="scientific">Sorangium cellulosum So0157-2</name>
    <dbReference type="NCBI Taxonomy" id="1254432"/>
    <lineage>
        <taxon>Bacteria</taxon>
        <taxon>Pseudomonadati</taxon>
        <taxon>Myxococcota</taxon>
        <taxon>Polyangia</taxon>
        <taxon>Polyangiales</taxon>
        <taxon>Polyangiaceae</taxon>
        <taxon>Sorangium</taxon>
    </lineage>
</organism>
<dbReference type="HOGENOM" id="CLU_451158_0_0_7"/>
<dbReference type="RefSeq" id="WP_020738125.1">
    <property type="nucleotide sequence ID" value="NC_021658.1"/>
</dbReference>
<dbReference type="eggNOG" id="ENOG50319CD">
    <property type="taxonomic scope" value="Bacteria"/>
</dbReference>
<dbReference type="Proteomes" id="UP000014803">
    <property type="component" value="Chromosome"/>
</dbReference>
<feature type="region of interest" description="Disordered" evidence="1">
    <location>
        <begin position="1"/>
        <end position="161"/>
    </location>
</feature>
<evidence type="ECO:0000313" key="3">
    <source>
        <dbReference type="EMBL" id="AGP38533.1"/>
    </source>
</evidence>
<feature type="compositionally biased region" description="Low complexity" evidence="1">
    <location>
        <begin position="65"/>
        <end position="100"/>
    </location>
</feature>
<evidence type="ECO:0008006" key="5">
    <source>
        <dbReference type="Google" id="ProtNLM"/>
    </source>
</evidence>
<feature type="compositionally biased region" description="Pro residues" evidence="1">
    <location>
        <begin position="112"/>
        <end position="122"/>
    </location>
</feature>
<feature type="chain" id="PRO_5004525735" description="TIGR04551 family protein" evidence="2">
    <location>
        <begin position="39"/>
        <end position="740"/>
    </location>
</feature>
<feature type="compositionally biased region" description="Low complexity" evidence="1">
    <location>
        <begin position="136"/>
        <end position="148"/>
    </location>
</feature>
<dbReference type="KEGG" id="scu:SCE1572_31095"/>
<dbReference type="AlphaFoldDB" id="S4Y6N1"/>
<evidence type="ECO:0000313" key="4">
    <source>
        <dbReference type="Proteomes" id="UP000014803"/>
    </source>
</evidence>
<feature type="compositionally biased region" description="Low complexity" evidence="1">
    <location>
        <begin position="23"/>
        <end position="44"/>
    </location>
</feature>
<evidence type="ECO:0000256" key="1">
    <source>
        <dbReference type="SAM" id="MobiDB-lite"/>
    </source>
</evidence>